<dbReference type="AlphaFoldDB" id="A0A916TTV0"/>
<keyword evidence="6" id="KW-1185">Reference proteome</keyword>
<dbReference type="SUPFAM" id="SSF52172">
    <property type="entry name" value="CheY-like"/>
    <property type="match status" value="1"/>
</dbReference>
<dbReference type="CDD" id="cd06170">
    <property type="entry name" value="LuxR_C_like"/>
    <property type="match status" value="1"/>
</dbReference>
<dbReference type="Gene3D" id="3.40.50.2300">
    <property type="match status" value="1"/>
</dbReference>
<dbReference type="PANTHER" id="PTHR44688">
    <property type="entry name" value="DNA-BINDING TRANSCRIPTIONAL ACTIVATOR DEVR_DOSR"/>
    <property type="match status" value="1"/>
</dbReference>
<dbReference type="InterPro" id="IPR016032">
    <property type="entry name" value="Sig_transdc_resp-reg_C-effctor"/>
</dbReference>
<dbReference type="Proteomes" id="UP000608154">
    <property type="component" value="Unassembled WGS sequence"/>
</dbReference>
<organism evidence="5 6">
    <name type="scientific">Novosphingobium endophyticum</name>
    <dbReference type="NCBI Taxonomy" id="1955250"/>
    <lineage>
        <taxon>Bacteria</taxon>
        <taxon>Pseudomonadati</taxon>
        <taxon>Pseudomonadota</taxon>
        <taxon>Alphaproteobacteria</taxon>
        <taxon>Sphingomonadales</taxon>
        <taxon>Sphingomonadaceae</taxon>
        <taxon>Novosphingobium</taxon>
    </lineage>
</organism>
<proteinExistence type="predicted"/>
<feature type="domain" description="HTH luxR-type" evidence="4">
    <location>
        <begin position="104"/>
        <end position="169"/>
    </location>
</feature>
<evidence type="ECO:0000256" key="3">
    <source>
        <dbReference type="ARBA" id="ARBA00023163"/>
    </source>
</evidence>
<evidence type="ECO:0000256" key="1">
    <source>
        <dbReference type="ARBA" id="ARBA00023015"/>
    </source>
</evidence>
<reference evidence="5" key="1">
    <citation type="journal article" date="2014" name="Int. J. Syst. Evol. Microbiol.">
        <title>Complete genome sequence of Corynebacterium casei LMG S-19264T (=DSM 44701T), isolated from a smear-ripened cheese.</title>
        <authorList>
            <consortium name="US DOE Joint Genome Institute (JGI-PGF)"/>
            <person name="Walter F."/>
            <person name="Albersmeier A."/>
            <person name="Kalinowski J."/>
            <person name="Ruckert C."/>
        </authorList>
    </citation>
    <scope>NUCLEOTIDE SEQUENCE</scope>
    <source>
        <strain evidence="5">CGMCC 1.15095</strain>
    </source>
</reference>
<dbReference type="InterPro" id="IPR000792">
    <property type="entry name" value="Tscrpt_reg_LuxR_C"/>
</dbReference>
<dbReference type="GO" id="GO:0006355">
    <property type="term" value="P:regulation of DNA-templated transcription"/>
    <property type="evidence" value="ECO:0007669"/>
    <property type="project" value="InterPro"/>
</dbReference>
<comment type="caution">
    <text evidence="5">The sequence shown here is derived from an EMBL/GenBank/DDBJ whole genome shotgun (WGS) entry which is preliminary data.</text>
</comment>
<reference evidence="5" key="2">
    <citation type="submission" date="2020-09" db="EMBL/GenBank/DDBJ databases">
        <authorList>
            <person name="Sun Q."/>
            <person name="Zhou Y."/>
        </authorList>
    </citation>
    <scope>NUCLEOTIDE SEQUENCE</scope>
    <source>
        <strain evidence="5">CGMCC 1.15095</strain>
    </source>
</reference>
<keyword evidence="3" id="KW-0804">Transcription</keyword>
<dbReference type="SMART" id="SM00421">
    <property type="entry name" value="HTH_LUXR"/>
    <property type="match status" value="1"/>
</dbReference>
<dbReference type="PROSITE" id="PS50043">
    <property type="entry name" value="HTH_LUXR_2"/>
    <property type="match status" value="1"/>
</dbReference>
<name>A0A916TTV0_9SPHN</name>
<dbReference type="PRINTS" id="PR00038">
    <property type="entry name" value="HTHLUXR"/>
</dbReference>
<dbReference type="EMBL" id="BMHK01000017">
    <property type="protein sequence ID" value="GGC06055.1"/>
    <property type="molecule type" value="Genomic_DNA"/>
</dbReference>
<protein>
    <recommendedName>
        <fullName evidence="4">HTH luxR-type domain-containing protein</fullName>
    </recommendedName>
</protein>
<dbReference type="SUPFAM" id="SSF46894">
    <property type="entry name" value="C-terminal effector domain of the bipartite response regulators"/>
    <property type="match status" value="1"/>
</dbReference>
<evidence type="ECO:0000259" key="4">
    <source>
        <dbReference type="PROSITE" id="PS50043"/>
    </source>
</evidence>
<dbReference type="PROSITE" id="PS00622">
    <property type="entry name" value="HTH_LUXR_1"/>
    <property type="match status" value="1"/>
</dbReference>
<dbReference type="InterPro" id="IPR011006">
    <property type="entry name" value="CheY-like_superfamily"/>
</dbReference>
<gene>
    <name evidence="5" type="ORF">GCM10011494_25870</name>
</gene>
<sequence>MYVVPFEDVEELAARWPNDGMVLVSDDTDNVPRLTEQMLKSEKWLPFIAFSEQPETSRIVRAVNQGAVGYSDTPTDAEKFCKTVEEARGATDRIGHIRARALKAKKAIAGLTKREMEVLEGLADGQTNRAVAEQLHISHRTVEIHRANLLNKLGGVGINAAIRVLIESRII</sequence>
<keyword evidence="1" id="KW-0805">Transcription regulation</keyword>
<dbReference type="GO" id="GO:0003677">
    <property type="term" value="F:DNA binding"/>
    <property type="evidence" value="ECO:0007669"/>
    <property type="project" value="UniProtKB-KW"/>
</dbReference>
<evidence type="ECO:0000256" key="2">
    <source>
        <dbReference type="ARBA" id="ARBA00023125"/>
    </source>
</evidence>
<dbReference type="Pfam" id="PF00196">
    <property type="entry name" value="GerE"/>
    <property type="match status" value="1"/>
</dbReference>
<dbReference type="PANTHER" id="PTHR44688:SF16">
    <property type="entry name" value="DNA-BINDING TRANSCRIPTIONAL ACTIVATOR DEVR_DOSR"/>
    <property type="match status" value="1"/>
</dbReference>
<evidence type="ECO:0000313" key="6">
    <source>
        <dbReference type="Proteomes" id="UP000608154"/>
    </source>
</evidence>
<accession>A0A916TTV0</accession>
<keyword evidence="2" id="KW-0238">DNA-binding</keyword>
<evidence type="ECO:0000313" key="5">
    <source>
        <dbReference type="EMBL" id="GGC06055.1"/>
    </source>
</evidence>